<protein>
    <submittedName>
        <fullName evidence="1">Uncharacterized protein</fullName>
    </submittedName>
</protein>
<dbReference type="Proteomes" id="UP001567538">
    <property type="component" value="Unassembled WGS sequence"/>
</dbReference>
<dbReference type="EMBL" id="JBEAFC010000007">
    <property type="protein sequence ID" value="KAL1550021.1"/>
    <property type="molecule type" value="Genomic_DNA"/>
</dbReference>
<name>A0ABD1H0R8_SALDI</name>
<keyword evidence="2" id="KW-1185">Reference proteome</keyword>
<evidence type="ECO:0000313" key="1">
    <source>
        <dbReference type="EMBL" id="KAL1550021.1"/>
    </source>
</evidence>
<gene>
    <name evidence="1" type="ORF">AAHA92_18036</name>
</gene>
<reference evidence="1 2" key="1">
    <citation type="submission" date="2024-06" db="EMBL/GenBank/DDBJ databases">
        <title>A chromosome level genome sequence of Diviner's sage (Salvia divinorum).</title>
        <authorList>
            <person name="Ford S.A."/>
            <person name="Ro D.-K."/>
            <person name="Ness R.W."/>
            <person name="Phillips M.A."/>
        </authorList>
    </citation>
    <scope>NUCLEOTIDE SEQUENCE [LARGE SCALE GENOMIC DNA]</scope>
    <source>
        <strain evidence="1">SAF-2024a</strain>
        <tissue evidence="1">Leaf</tissue>
    </source>
</reference>
<organism evidence="1 2">
    <name type="scientific">Salvia divinorum</name>
    <name type="common">Maria pastora</name>
    <name type="synonym">Diviner's sage</name>
    <dbReference type="NCBI Taxonomy" id="28513"/>
    <lineage>
        <taxon>Eukaryota</taxon>
        <taxon>Viridiplantae</taxon>
        <taxon>Streptophyta</taxon>
        <taxon>Embryophyta</taxon>
        <taxon>Tracheophyta</taxon>
        <taxon>Spermatophyta</taxon>
        <taxon>Magnoliopsida</taxon>
        <taxon>eudicotyledons</taxon>
        <taxon>Gunneridae</taxon>
        <taxon>Pentapetalae</taxon>
        <taxon>asterids</taxon>
        <taxon>lamiids</taxon>
        <taxon>Lamiales</taxon>
        <taxon>Lamiaceae</taxon>
        <taxon>Nepetoideae</taxon>
        <taxon>Mentheae</taxon>
        <taxon>Salviinae</taxon>
        <taxon>Salvia</taxon>
        <taxon>Salvia subgen. Calosphace</taxon>
    </lineage>
</organism>
<sequence length="35" mass="3993">MADAEDIQPLVATMELEWSRLDLLGMMLQELSSRV</sequence>
<comment type="caution">
    <text evidence="1">The sequence shown here is derived from an EMBL/GenBank/DDBJ whole genome shotgun (WGS) entry which is preliminary data.</text>
</comment>
<accession>A0ABD1H0R8</accession>
<dbReference type="AlphaFoldDB" id="A0ABD1H0R8"/>
<proteinExistence type="predicted"/>
<evidence type="ECO:0000313" key="2">
    <source>
        <dbReference type="Proteomes" id="UP001567538"/>
    </source>
</evidence>